<feature type="region of interest" description="Disordered" evidence="3">
    <location>
        <begin position="483"/>
        <end position="514"/>
    </location>
</feature>
<evidence type="ECO:0000259" key="5">
    <source>
        <dbReference type="Pfam" id="PF12756"/>
    </source>
</evidence>
<comment type="pathway">
    <text evidence="1">Mycotoxin biosynthesis.</text>
</comment>
<dbReference type="InterPro" id="IPR041661">
    <property type="entry name" value="ZN622/Rei1/Reh1_Znf-C2H2"/>
</dbReference>
<evidence type="ECO:0000256" key="4">
    <source>
        <dbReference type="SAM" id="Phobius"/>
    </source>
</evidence>
<feature type="domain" description="ZN622/Rei1/Reh1 zinc finger C2H2-type" evidence="5">
    <location>
        <begin position="350"/>
        <end position="446"/>
    </location>
</feature>
<evidence type="ECO:0000256" key="1">
    <source>
        <dbReference type="ARBA" id="ARBA00004685"/>
    </source>
</evidence>
<keyword evidence="4" id="KW-0472">Membrane</keyword>
<evidence type="ECO:0000256" key="3">
    <source>
        <dbReference type="SAM" id="MobiDB-lite"/>
    </source>
</evidence>
<feature type="compositionally biased region" description="Polar residues" evidence="3">
    <location>
        <begin position="488"/>
        <end position="506"/>
    </location>
</feature>
<dbReference type="GO" id="GO:0043386">
    <property type="term" value="P:mycotoxin biosynthetic process"/>
    <property type="evidence" value="ECO:0007669"/>
    <property type="project" value="InterPro"/>
</dbReference>
<proteinExistence type="inferred from homology"/>
<feature type="compositionally biased region" description="Polar residues" evidence="3">
    <location>
        <begin position="1"/>
        <end position="19"/>
    </location>
</feature>
<keyword evidence="4" id="KW-1133">Transmembrane helix</keyword>
<dbReference type="PANTHER" id="PTHR33365">
    <property type="entry name" value="YALI0B05434P"/>
    <property type="match status" value="1"/>
</dbReference>
<keyword evidence="4" id="KW-0812">Transmembrane</keyword>
<name>A0A8H4V8K8_9HYPO</name>
<dbReference type="OrthoDB" id="19329at2759"/>
<reference evidence="6 7" key="1">
    <citation type="journal article" date="2020" name="Genome Biol. Evol.">
        <title>A new high-quality draft genome assembly of the Chinese cordyceps Ophiocordyceps sinensis.</title>
        <authorList>
            <person name="Shu R."/>
            <person name="Zhang J."/>
            <person name="Meng Q."/>
            <person name="Zhang H."/>
            <person name="Zhou G."/>
            <person name="Li M."/>
            <person name="Wu P."/>
            <person name="Zhao Y."/>
            <person name="Chen C."/>
            <person name="Qin Q."/>
        </authorList>
    </citation>
    <scope>NUCLEOTIDE SEQUENCE [LARGE SCALE GENOMIC DNA]</scope>
    <source>
        <strain evidence="6 7">IOZ07</strain>
    </source>
</reference>
<dbReference type="AlphaFoldDB" id="A0A8H4V8K8"/>
<organism evidence="6 7">
    <name type="scientific">Ophiocordyceps sinensis</name>
    <dbReference type="NCBI Taxonomy" id="72228"/>
    <lineage>
        <taxon>Eukaryota</taxon>
        <taxon>Fungi</taxon>
        <taxon>Dikarya</taxon>
        <taxon>Ascomycota</taxon>
        <taxon>Pezizomycotina</taxon>
        <taxon>Sordariomycetes</taxon>
        <taxon>Hypocreomycetidae</taxon>
        <taxon>Hypocreales</taxon>
        <taxon>Ophiocordycipitaceae</taxon>
        <taxon>Ophiocordyceps</taxon>
    </lineage>
</organism>
<comment type="similarity">
    <text evidence="2">Belongs to the ustYa family.</text>
</comment>
<protein>
    <recommendedName>
        <fullName evidence="5">ZN622/Rei1/Reh1 zinc finger C2H2-type domain-containing protein</fullName>
    </recommendedName>
</protein>
<dbReference type="Proteomes" id="UP000557566">
    <property type="component" value="Unassembled WGS sequence"/>
</dbReference>
<feature type="region of interest" description="Disordered" evidence="3">
    <location>
        <begin position="1"/>
        <end position="29"/>
    </location>
</feature>
<evidence type="ECO:0000313" key="7">
    <source>
        <dbReference type="Proteomes" id="UP000557566"/>
    </source>
</evidence>
<dbReference type="PANTHER" id="PTHR33365:SF4">
    <property type="entry name" value="CYCLOCHLOROTINE BIOSYNTHESIS PROTEIN O"/>
    <property type="match status" value="1"/>
</dbReference>
<dbReference type="EMBL" id="JAAVMX010000003">
    <property type="protein sequence ID" value="KAF4511731.1"/>
    <property type="molecule type" value="Genomic_DNA"/>
</dbReference>
<dbReference type="Pfam" id="PF12756">
    <property type="entry name" value="zf-C2H2_2"/>
    <property type="match status" value="1"/>
</dbReference>
<feature type="transmembrane region" description="Helical" evidence="4">
    <location>
        <begin position="44"/>
        <end position="65"/>
    </location>
</feature>
<sequence>MEPSPRDSSASLIQVSPHSPCSREPGVSHWPKHGRQRLASSRNWIVAALFLSILINIALVLTAVARQTSADPRWDEFTLPSPAETAISHKLVVFRNGINSDKTQYQGRPNEENNRLWKDLYSHERTRISYDEALKLPNKTSPEAPYEGSGYLIVLKVFHNLHCLDAIRRAFYHLVDPRWTAQDNPYTHTEGGIDEMLQAVGKDLGITHVDHCIDALRQHQMCAADVTPNVFQFSPGDFGIRAMANVVHECRDFDKIKEWANNHRAPHFRGFGDGEAVGKLRHPTAMADTDKCHGQLEVAKSDTHLQGLEAFPDKEASGGTIPIEQRFSALSVEESALDVRKPDVQFNPAQCLFCSHRSPGLDENMDHMLKKHSLVVPDPDRLAVDLETLIEYFHLVVHGYFECLFCGSQRRNIEAAQQHMIGKGHCKIDISSQASEYRDFYEFEPSSDDDMTELVDGNKSIRLPSGKVLSHRAEARTRVPRSAPVQEAATSSPCASTLSTLSQDTTPRSKRVAKRDAVFQTQLATLRDSDRRSLMHLPAAQQRAVVMRGKKQVEQARRDENEMLLKIQLKANRSIKK</sequence>
<gene>
    <name evidence="6" type="ORF">G6O67_003503</name>
</gene>
<evidence type="ECO:0000256" key="2">
    <source>
        <dbReference type="ARBA" id="ARBA00035112"/>
    </source>
</evidence>
<dbReference type="InterPro" id="IPR021765">
    <property type="entry name" value="UstYa-like"/>
</dbReference>
<dbReference type="Pfam" id="PF11807">
    <property type="entry name" value="UstYa"/>
    <property type="match status" value="1"/>
</dbReference>
<comment type="caution">
    <text evidence="6">The sequence shown here is derived from an EMBL/GenBank/DDBJ whole genome shotgun (WGS) entry which is preliminary data.</text>
</comment>
<evidence type="ECO:0000313" key="6">
    <source>
        <dbReference type="EMBL" id="KAF4511731.1"/>
    </source>
</evidence>
<accession>A0A8H4V8K8</accession>
<keyword evidence="7" id="KW-1185">Reference proteome</keyword>